<sequence>MFCTETDLITTYTMKLFGFYIGNRSQNNIILIITLFLTVLLVLLLFFKNPHHNLEGFTQHEKFLVRRQKDIYDEFTAQIFDKIFQPKMTNQYIFDIVEKLTQTDVSKSVLLDAGSGTGELVAYIQKKGYQHVFGIDQSDDMNKIALSKYSDLKLKQGDLDQPMSFDKHTFTHIFMTGSTIYSFQDKEQLFRNLFYWLIPNGYLILQVADREKFDPIPPIGKPVLVDSVQVFVEDRVTDTEIDFIDFKYKSSYDFSKTTENIVIFQETFTDSYSRNVRMNEQILFMESMDNIIYMAQYAGFIVHGQVNLKEANQDKYQYVFLLERSH</sequence>
<evidence type="ECO:0000256" key="5">
    <source>
        <dbReference type="SAM" id="Phobius"/>
    </source>
</evidence>
<evidence type="ECO:0000313" key="7">
    <source>
        <dbReference type="EMBL" id="QHT90368.1"/>
    </source>
</evidence>
<dbReference type="Gene3D" id="3.40.50.150">
    <property type="entry name" value="Vaccinia Virus protein VP39"/>
    <property type="match status" value="1"/>
</dbReference>
<comment type="pathway">
    <text evidence="1">Lipid metabolism.</text>
</comment>
<dbReference type="CDD" id="cd02440">
    <property type="entry name" value="AdoMet_MTases"/>
    <property type="match status" value="1"/>
</dbReference>
<organism evidence="7">
    <name type="scientific">viral metagenome</name>
    <dbReference type="NCBI Taxonomy" id="1070528"/>
    <lineage>
        <taxon>unclassified sequences</taxon>
        <taxon>metagenomes</taxon>
        <taxon>organismal metagenomes</taxon>
    </lineage>
</organism>
<evidence type="ECO:0000256" key="4">
    <source>
        <dbReference type="ARBA" id="ARBA00025707"/>
    </source>
</evidence>
<dbReference type="SUPFAM" id="SSF53335">
    <property type="entry name" value="S-adenosyl-L-methionine-dependent methyltransferases"/>
    <property type="match status" value="1"/>
</dbReference>
<keyword evidence="3" id="KW-0808">Transferase</keyword>
<dbReference type="PANTHER" id="PTHR44307">
    <property type="entry name" value="PHOSPHOETHANOLAMINE METHYLTRANSFERASE"/>
    <property type="match status" value="1"/>
</dbReference>
<dbReference type="Pfam" id="PF08241">
    <property type="entry name" value="Methyltransf_11"/>
    <property type="match status" value="1"/>
</dbReference>
<keyword evidence="5" id="KW-0812">Transmembrane</keyword>
<dbReference type="InterPro" id="IPR029063">
    <property type="entry name" value="SAM-dependent_MTases_sf"/>
</dbReference>
<evidence type="ECO:0000256" key="3">
    <source>
        <dbReference type="ARBA" id="ARBA00022679"/>
    </source>
</evidence>
<dbReference type="PANTHER" id="PTHR44307:SF2">
    <property type="entry name" value="PHOSPHOETHANOLAMINE METHYLTRANSFERASE ISOFORM X1"/>
    <property type="match status" value="1"/>
</dbReference>
<protein>
    <recommendedName>
        <fullName evidence="6">Methyltransferase type 11 domain-containing protein</fullName>
    </recommendedName>
</protein>
<keyword evidence="5" id="KW-0472">Membrane</keyword>
<keyword evidence="2" id="KW-0489">Methyltransferase</keyword>
<keyword evidence="5" id="KW-1133">Transmembrane helix</keyword>
<name>A0A6C0IBG4_9ZZZZ</name>
<feature type="transmembrane region" description="Helical" evidence="5">
    <location>
        <begin position="29"/>
        <end position="47"/>
    </location>
</feature>
<comment type="pathway">
    <text evidence="4">Phospholipid metabolism.</text>
</comment>
<evidence type="ECO:0000259" key="6">
    <source>
        <dbReference type="Pfam" id="PF08241"/>
    </source>
</evidence>
<reference evidence="7" key="1">
    <citation type="journal article" date="2020" name="Nature">
        <title>Giant virus diversity and host interactions through global metagenomics.</title>
        <authorList>
            <person name="Schulz F."/>
            <person name="Roux S."/>
            <person name="Paez-Espino D."/>
            <person name="Jungbluth S."/>
            <person name="Walsh D.A."/>
            <person name="Denef V.J."/>
            <person name="McMahon K.D."/>
            <person name="Konstantinidis K.T."/>
            <person name="Eloe-Fadrosh E.A."/>
            <person name="Kyrpides N.C."/>
            <person name="Woyke T."/>
        </authorList>
    </citation>
    <scope>NUCLEOTIDE SEQUENCE</scope>
    <source>
        <strain evidence="7">GVMAG-M-3300023184-68</strain>
    </source>
</reference>
<dbReference type="InterPro" id="IPR013216">
    <property type="entry name" value="Methyltransf_11"/>
</dbReference>
<proteinExistence type="predicted"/>
<feature type="domain" description="Methyltransferase type 11" evidence="6">
    <location>
        <begin position="111"/>
        <end position="205"/>
    </location>
</feature>
<evidence type="ECO:0000256" key="2">
    <source>
        <dbReference type="ARBA" id="ARBA00022603"/>
    </source>
</evidence>
<dbReference type="AlphaFoldDB" id="A0A6C0IBG4"/>
<dbReference type="EMBL" id="MN740153">
    <property type="protein sequence ID" value="QHT90368.1"/>
    <property type="molecule type" value="Genomic_DNA"/>
</dbReference>
<evidence type="ECO:0000256" key="1">
    <source>
        <dbReference type="ARBA" id="ARBA00005189"/>
    </source>
</evidence>
<dbReference type="GO" id="GO:0032259">
    <property type="term" value="P:methylation"/>
    <property type="evidence" value="ECO:0007669"/>
    <property type="project" value="UniProtKB-KW"/>
</dbReference>
<accession>A0A6C0IBG4</accession>
<dbReference type="GO" id="GO:0008757">
    <property type="term" value="F:S-adenosylmethionine-dependent methyltransferase activity"/>
    <property type="evidence" value="ECO:0007669"/>
    <property type="project" value="InterPro"/>
</dbReference>